<dbReference type="SUPFAM" id="SSF53686">
    <property type="entry name" value="Tryptophan synthase beta subunit-like PLP-dependent enzymes"/>
    <property type="match status" value="1"/>
</dbReference>
<proteinExistence type="predicted"/>
<dbReference type="Proteomes" id="UP000037020">
    <property type="component" value="Unassembled WGS sequence"/>
</dbReference>
<comment type="cofactor">
    <cofactor evidence="1">
        <name>pyridoxal 5'-phosphate</name>
        <dbReference type="ChEBI" id="CHEBI:597326"/>
    </cofactor>
</comment>
<gene>
    <name evidence="5" type="ORF">ADK38_06080</name>
</gene>
<organism evidence="5 6">
    <name type="scientific">Streptomyces varsoviensis</name>
    <dbReference type="NCBI Taxonomy" id="67373"/>
    <lineage>
        <taxon>Bacteria</taxon>
        <taxon>Bacillati</taxon>
        <taxon>Actinomycetota</taxon>
        <taxon>Actinomycetes</taxon>
        <taxon>Kitasatosporales</taxon>
        <taxon>Streptomycetaceae</taxon>
        <taxon>Streptomyces</taxon>
    </lineage>
</organism>
<dbReference type="InterPro" id="IPR050147">
    <property type="entry name" value="Ser/Thr_Dehydratase"/>
</dbReference>
<evidence type="ECO:0000259" key="4">
    <source>
        <dbReference type="Pfam" id="PF00291"/>
    </source>
</evidence>
<keyword evidence="2" id="KW-0663">Pyridoxal phosphate</keyword>
<sequence>MALELGDEDGPEGAPLPAISLDDVRSAQKMLSGVSRPTALEGSRFLSGLIGAPVHLKCENLQRTGSFKVRGAYVRIAGLGPAERAAGVVAASAGNHAQGVALAASLLGVGSTVFMPEGAPLPKVAATREYGAEVR</sequence>
<reference evidence="5 6" key="1">
    <citation type="submission" date="2015-07" db="EMBL/GenBank/DDBJ databases">
        <authorList>
            <person name="Ju K.-S."/>
            <person name="Doroghazi J.R."/>
            <person name="Metcalf W.W."/>
        </authorList>
    </citation>
    <scope>NUCLEOTIDE SEQUENCE [LARGE SCALE GENOMIC DNA]</scope>
    <source>
        <strain evidence="5 6">NRRL B-3589</strain>
    </source>
</reference>
<name>A0ABR5JC17_9ACTN</name>
<feature type="non-terminal residue" evidence="5">
    <location>
        <position position="135"/>
    </location>
</feature>
<evidence type="ECO:0000256" key="3">
    <source>
        <dbReference type="ARBA" id="ARBA00023239"/>
    </source>
</evidence>
<dbReference type="EC" id="4.3.1.19" evidence="5"/>
<dbReference type="PANTHER" id="PTHR48078">
    <property type="entry name" value="THREONINE DEHYDRATASE, MITOCHONDRIAL-RELATED"/>
    <property type="match status" value="1"/>
</dbReference>
<keyword evidence="6" id="KW-1185">Reference proteome</keyword>
<keyword evidence="3 5" id="KW-0456">Lyase</keyword>
<feature type="domain" description="Tryptophan synthase beta chain-like PALP" evidence="4">
    <location>
        <begin position="35"/>
        <end position="135"/>
    </location>
</feature>
<dbReference type="EMBL" id="LGUT01000497">
    <property type="protein sequence ID" value="KOG90912.1"/>
    <property type="molecule type" value="Genomic_DNA"/>
</dbReference>
<evidence type="ECO:0000313" key="6">
    <source>
        <dbReference type="Proteomes" id="UP000037020"/>
    </source>
</evidence>
<evidence type="ECO:0000256" key="1">
    <source>
        <dbReference type="ARBA" id="ARBA00001933"/>
    </source>
</evidence>
<dbReference type="GO" id="GO:0004794">
    <property type="term" value="F:threonine deaminase activity"/>
    <property type="evidence" value="ECO:0007669"/>
    <property type="project" value="UniProtKB-EC"/>
</dbReference>
<dbReference type="InterPro" id="IPR001926">
    <property type="entry name" value="TrpB-like_PALP"/>
</dbReference>
<evidence type="ECO:0000313" key="5">
    <source>
        <dbReference type="EMBL" id="KOG90912.1"/>
    </source>
</evidence>
<dbReference type="InterPro" id="IPR036052">
    <property type="entry name" value="TrpB-like_PALP_sf"/>
</dbReference>
<evidence type="ECO:0000256" key="2">
    <source>
        <dbReference type="ARBA" id="ARBA00022898"/>
    </source>
</evidence>
<accession>A0ABR5JC17</accession>
<dbReference type="Pfam" id="PF00291">
    <property type="entry name" value="PALP"/>
    <property type="match status" value="1"/>
</dbReference>
<dbReference type="PANTHER" id="PTHR48078:SF6">
    <property type="entry name" value="L-THREONINE DEHYDRATASE CATABOLIC TDCB"/>
    <property type="match status" value="1"/>
</dbReference>
<comment type="caution">
    <text evidence="5">The sequence shown here is derived from an EMBL/GenBank/DDBJ whole genome shotgun (WGS) entry which is preliminary data.</text>
</comment>
<protein>
    <submittedName>
        <fullName evidence="5">Threonine dehydratase</fullName>
        <ecNumber evidence="5">4.3.1.19</ecNumber>
    </submittedName>
</protein>
<dbReference type="Gene3D" id="3.40.50.1100">
    <property type="match status" value="2"/>
</dbReference>